<dbReference type="PANTHER" id="PTHR43592">
    <property type="entry name" value="CAAX AMINO TERMINAL PROTEASE"/>
    <property type="match status" value="1"/>
</dbReference>
<feature type="transmembrane region" description="Helical" evidence="1">
    <location>
        <begin position="178"/>
        <end position="197"/>
    </location>
</feature>
<feature type="transmembrane region" description="Helical" evidence="1">
    <location>
        <begin position="141"/>
        <end position="158"/>
    </location>
</feature>
<dbReference type="Proteomes" id="UP000614047">
    <property type="component" value="Unassembled WGS sequence"/>
</dbReference>
<feature type="transmembrane region" description="Helical" evidence="1">
    <location>
        <begin position="89"/>
        <end position="105"/>
    </location>
</feature>
<dbReference type="GO" id="GO:0004175">
    <property type="term" value="F:endopeptidase activity"/>
    <property type="evidence" value="ECO:0007669"/>
    <property type="project" value="UniProtKB-ARBA"/>
</dbReference>
<accession>A0A931DQW0</accession>
<keyword evidence="4" id="KW-1185">Reference proteome</keyword>
<reference evidence="3" key="1">
    <citation type="submission" date="2020-11" db="EMBL/GenBank/DDBJ databases">
        <title>Sequencing the genomes of 1000 actinobacteria strains.</title>
        <authorList>
            <person name="Klenk H.-P."/>
        </authorList>
    </citation>
    <scope>NUCLEOTIDE SEQUENCE</scope>
    <source>
        <strain evidence="3">DSM 43175</strain>
    </source>
</reference>
<dbReference type="EMBL" id="JADOUA010000001">
    <property type="protein sequence ID" value="MBG6092141.1"/>
    <property type="molecule type" value="Genomic_DNA"/>
</dbReference>
<feature type="transmembrane region" description="Helical" evidence="1">
    <location>
        <begin position="48"/>
        <end position="68"/>
    </location>
</feature>
<evidence type="ECO:0000259" key="2">
    <source>
        <dbReference type="Pfam" id="PF02517"/>
    </source>
</evidence>
<name>A0A931DQW0_9ACTN</name>
<proteinExistence type="predicted"/>
<dbReference type="Pfam" id="PF02517">
    <property type="entry name" value="Rce1-like"/>
    <property type="match status" value="1"/>
</dbReference>
<comment type="caution">
    <text evidence="3">The sequence shown here is derived from an EMBL/GenBank/DDBJ whole genome shotgun (WGS) entry which is preliminary data.</text>
</comment>
<feature type="transmembrane region" description="Helical" evidence="1">
    <location>
        <begin position="209"/>
        <end position="228"/>
    </location>
</feature>
<dbReference type="GO" id="GO:0080120">
    <property type="term" value="P:CAAX-box protein maturation"/>
    <property type="evidence" value="ECO:0007669"/>
    <property type="project" value="UniProtKB-ARBA"/>
</dbReference>
<feature type="transmembrane region" description="Helical" evidence="1">
    <location>
        <begin position="111"/>
        <end position="129"/>
    </location>
</feature>
<protein>
    <submittedName>
        <fullName evidence="3">Membrane protease YdiL (CAAX protease family)</fullName>
    </submittedName>
</protein>
<dbReference type="PANTHER" id="PTHR43592:SF15">
    <property type="entry name" value="CAAX AMINO TERMINAL PROTEASE FAMILY PROTEIN"/>
    <property type="match status" value="1"/>
</dbReference>
<keyword evidence="1" id="KW-0472">Membrane</keyword>
<sequence>MTPTDSRRATPSPMTIAGLAAFVLAYAFLVAAGDTEIVRSADPGASGVSLWAVALPPLAALALARLVTPAREVPSPLAALPETRVRREAWTLVAAALLLALVLPLGDVLYLPAKLLLLLAVPLLAFRLTRGDGHRARTFPAPVTWIAPLPAVLAWFVLSQVWPFASPLTQDLPDPVTLAVASLVTFLTASVLEEVFYRSWLQTRLEVLYGRWPAIMASALLFALMHSARIEAGAPLHGLAAIVANQGLFGLMLGYLWARYRNLWVIVLVHTVTNLVYVPMLIERL</sequence>
<organism evidence="3 4">
    <name type="scientific">Actinomadura viridis</name>
    <dbReference type="NCBI Taxonomy" id="58110"/>
    <lineage>
        <taxon>Bacteria</taxon>
        <taxon>Bacillati</taxon>
        <taxon>Actinomycetota</taxon>
        <taxon>Actinomycetes</taxon>
        <taxon>Streptosporangiales</taxon>
        <taxon>Thermomonosporaceae</taxon>
        <taxon>Actinomadura</taxon>
    </lineage>
</organism>
<feature type="transmembrane region" description="Helical" evidence="1">
    <location>
        <begin position="234"/>
        <end position="256"/>
    </location>
</feature>
<keyword evidence="1" id="KW-0812">Transmembrane</keyword>
<dbReference type="AlphaFoldDB" id="A0A931DQW0"/>
<keyword evidence="3" id="KW-0378">Hydrolase</keyword>
<evidence type="ECO:0000313" key="3">
    <source>
        <dbReference type="EMBL" id="MBG6092141.1"/>
    </source>
</evidence>
<keyword evidence="1" id="KW-1133">Transmembrane helix</keyword>
<dbReference type="InterPro" id="IPR003675">
    <property type="entry name" value="Rce1/LyrA-like_dom"/>
</dbReference>
<feature type="domain" description="CAAX prenyl protease 2/Lysostaphin resistance protein A-like" evidence="2">
    <location>
        <begin position="177"/>
        <end position="276"/>
    </location>
</feature>
<gene>
    <name evidence="3" type="ORF">IW256_006254</name>
</gene>
<feature type="transmembrane region" description="Helical" evidence="1">
    <location>
        <begin position="263"/>
        <end position="282"/>
    </location>
</feature>
<dbReference type="GO" id="GO:0006508">
    <property type="term" value="P:proteolysis"/>
    <property type="evidence" value="ECO:0007669"/>
    <property type="project" value="UniProtKB-KW"/>
</dbReference>
<keyword evidence="3" id="KW-0645">Protease</keyword>
<evidence type="ECO:0000256" key="1">
    <source>
        <dbReference type="SAM" id="Phobius"/>
    </source>
</evidence>
<evidence type="ECO:0000313" key="4">
    <source>
        <dbReference type="Proteomes" id="UP000614047"/>
    </source>
</evidence>
<dbReference type="RefSeq" id="WP_197014365.1">
    <property type="nucleotide sequence ID" value="NZ_BAABES010000033.1"/>
</dbReference>